<protein>
    <submittedName>
        <fullName evidence="4">Serpin family protein</fullName>
    </submittedName>
</protein>
<keyword evidence="2" id="KW-0732">Signal</keyword>
<evidence type="ECO:0000313" key="4">
    <source>
        <dbReference type="EMBL" id="MDY7228386.1"/>
    </source>
</evidence>
<dbReference type="PROSITE" id="PS51257">
    <property type="entry name" value="PROKAR_LIPOPROTEIN"/>
    <property type="match status" value="1"/>
</dbReference>
<comment type="similarity">
    <text evidence="1">Belongs to the serpin family.</text>
</comment>
<accession>A0ABU5H500</accession>
<dbReference type="InterPro" id="IPR000215">
    <property type="entry name" value="Serpin_fam"/>
</dbReference>
<dbReference type="InterPro" id="IPR023796">
    <property type="entry name" value="Serpin_dom"/>
</dbReference>
<dbReference type="CDD" id="cd19590">
    <property type="entry name" value="serpin_thermopin-like"/>
    <property type="match status" value="1"/>
</dbReference>
<evidence type="ECO:0000313" key="5">
    <source>
        <dbReference type="Proteomes" id="UP001291309"/>
    </source>
</evidence>
<dbReference type="Gene3D" id="3.30.497.10">
    <property type="entry name" value="Antithrombin, subunit I, domain 2"/>
    <property type="match status" value="1"/>
</dbReference>
<organism evidence="4 5">
    <name type="scientific">Hyalangium rubrum</name>
    <dbReference type="NCBI Taxonomy" id="3103134"/>
    <lineage>
        <taxon>Bacteria</taxon>
        <taxon>Pseudomonadati</taxon>
        <taxon>Myxococcota</taxon>
        <taxon>Myxococcia</taxon>
        <taxon>Myxococcales</taxon>
        <taxon>Cystobacterineae</taxon>
        <taxon>Archangiaceae</taxon>
        <taxon>Hyalangium</taxon>
    </lineage>
</organism>
<dbReference type="PANTHER" id="PTHR11461:SF211">
    <property type="entry name" value="GH10112P-RELATED"/>
    <property type="match status" value="1"/>
</dbReference>
<dbReference type="InterPro" id="IPR036186">
    <property type="entry name" value="Serpin_sf"/>
</dbReference>
<evidence type="ECO:0000256" key="2">
    <source>
        <dbReference type="SAM" id="SignalP"/>
    </source>
</evidence>
<dbReference type="SMART" id="SM00093">
    <property type="entry name" value="SERPIN"/>
    <property type="match status" value="1"/>
</dbReference>
<dbReference type="SUPFAM" id="SSF56574">
    <property type="entry name" value="Serpins"/>
    <property type="match status" value="1"/>
</dbReference>
<reference evidence="4 5" key="1">
    <citation type="submission" date="2023-12" db="EMBL/GenBank/DDBJ databases">
        <title>the genome sequence of Hyalangium sp. s54d21.</title>
        <authorList>
            <person name="Zhang X."/>
        </authorList>
    </citation>
    <scope>NUCLEOTIDE SEQUENCE [LARGE SCALE GENOMIC DNA]</scope>
    <source>
        <strain evidence="5">s54d21</strain>
    </source>
</reference>
<feature type="signal peptide" evidence="2">
    <location>
        <begin position="1"/>
        <end position="21"/>
    </location>
</feature>
<dbReference type="EMBL" id="JAXIVS010000006">
    <property type="protein sequence ID" value="MDY7228386.1"/>
    <property type="molecule type" value="Genomic_DNA"/>
</dbReference>
<evidence type="ECO:0000256" key="1">
    <source>
        <dbReference type="RuleBase" id="RU000411"/>
    </source>
</evidence>
<name>A0ABU5H500_9BACT</name>
<sequence length="420" mass="45692">MTRWLSSTLAAALLLAGCSQGLPEAPGELIASDKKRVEEPTASTEDLASLASGNTDFGVALYQQVKKPGENVFFSPFSISQAFAMVYAGARGNTEQQMRQALHFTLPQERLHPAMNALDLALSGRAEQVGDQKQPPPELRVVNATWAQKGYTLEPAFLDVLAQHYGAGIRGVDFQREPESIRSQINDWVEAHTNDRIQELLPEGSVKSDTRLALVNALYFKGAWSSTFPTQLTQSGAFHLLGGEQQQVQMMHRSDSTPRKRGDGFNALALPYVGKAFRMLLIVPDAGRFEEIEGRLSASFLDSVRAEMQSEYLALGIPKFKLEGEVPLTGALQTLGMVDAFGSEADLSGITTQERLAITSARHKAFISVDETGTEAAAATGITIGPVSQPESIIVNRPFLFLIEDVETKTVLFLGRVVKP</sequence>
<feature type="chain" id="PRO_5047259306" evidence="2">
    <location>
        <begin position="22"/>
        <end position="420"/>
    </location>
</feature>
<dbReference type="Pfam" id="PF00079">
    <property type="entry name" value="Serpin"/>
    <property type="match status" value="1"/>
</dbReference>
<dbReference type="Gene3D" id="2.30.39.10">
    <property type="entry name" value="Alpha-1-antitrypsin, domain 1"/>
    <property type="match status" value="1"/>
</dbReference>
<gene>
    <name evidence="4" type="ORF">SYV04_18335</name>
</gene>
<dbReference type="Proteomes" id="UP001291309">
    <property type="component" value="Unassembled WGS sequence"/>
</dbReference>
<dbReference type="InterPro" id="IPR042185">
    <property type="entry name" value="Serpin_sf_2"/>
</dbReference>
<comment type="caution">
    <text evidence="4">The sequence shown here is derived from an EMBL/GenBank/DDBJ whole genome shotgun (WGS) entry which is preliminary data.</text>
</comment>
<dbReference type="PANTHER" id="PTHR11461">
    <property type="entry name" value="SERINE PROTEASE INHIBITOR, SERPIN"/>
    <property type="match status" value="1"/>
</dbReference>
<feature type="domain" description="Serpin" evidence="3">
    <location>
        <begin position="59"/>
        <end position="420"/>
    </location>
</feature>
<dbReference type="InterPro" id="IPR042178">
    <property type="entry name" value="Serpin_sf_1"/>
</dbReference>
<dbReference type="PROSITE" id="PS00284">
    <property type="entry name" value="SERPIN"/>
    <property type="match status" value="1"/>
</dbReference>
<proteinExistence type="inferred from homology"/>
<keyword evidence="5" id="KW-1185">Reference proteome</keyword>
<dbReference type="RefSeq" id="WP_321547115.1">
    <property type="nucleotide sequence ID" value="NZ_JAXIVS010000006.1"/>
</dbReference>
<dbReference type="InterPro" id="IPR023795">
    <property type="entry name" value="Serpin_CS"/>
</dbReference>
<evidence type="ECO:0000259" key="3">
    <source>
        <dbReference type="SMART" id="SM00093"/>
    </source>
</evidence>